<evidence type="ECO:0000259" key="1">
    <source>
        <dbReference type="Pfam" id="PF08000"/>
    </source>
</evidence>
<dbReference type="AlphaFoldDB" id="A0A2W0H3W0"/>
<protein>
    <recommendedName>
        <fullName evidence="1">Bacterial Pleckstrin homology domain-containing protein</fullName>
    </recommendedName>
</protein>
<accession>A0A2W0H3W0</accession>
<dbReference type="Proteomes" id="UP000248066">
    <property type="component" value="Unassembled WGS sequence"/>
</dbReference>
<reference evidence="2 3" key="1">
    <citation type="submission" date="2017-10" db="EMBL/GenBank/DDBJ databases">
        <title>Bacillus sp. nov., a halophilic bacterium isolated from a Yangshapao Lake.</title>
        <authorList>
            <person name="Wang H."/>
        </authorList>
    </citation>
    <scope>NUCLEOTIDE SEQUENCE [LARGE SCALE GENOMIC DNA]</scope>
    <source>
        <strain evidence="2 3">YSP-3</strain>
    </source>
</reference>
<dbReference type="Pfam" id="PF08000">
    <property type="entry name" value="bPH_1"/>
    <property type="match status" value="1"/>
</dbReference>
<keyword evidence="3" id="KW-1185">Reference proteome</keyword>
<feature type="domain" description="Bacterial Pleckstrin homology" evidence="1">
    <location>
        <begin position="16"/>
        <end position="121"/>
    </location>
</feature>
<comment type="caution">
    <text evidence="2">The sequence shown here is derived from an EMBL/GenBank/DDBJ whole genome shotgun (WGS) entry which is preliminary data.</text>
</comment>
<dbReference type="SUPFAM" id="SSF50729">
    <property type="entry name" value="PH domain-like"/>
    <property type="match status" value="1"/>
</dbReference>
<name>A0A2W0H3W0_9BACI</name>
<gene>
    <name evidence="2" type="ORF">CR205_12465</name>
</gene>
<evidence type="ECO:0000313" key="2">
    <source>
        <dbReference type="EMBL" id="PYZ96523.1"/>
    </source>
</evidence>
<sequence length="125" mass="14308">MLLSGGFNLGLFSKGDNRQKHQEQAREFLFDSEELEDTYGLLVDFVAFTSHRILFVDRSLLSKSRSVVVSIPYGKIEEIAIEKTGMFSFSNNIEIATKKETHALNFMKGSDVMGFYRKLSERICR</sequence>
<dbReference type="InterPro" id="IPR037063">
    <property type="entry name" value="PHb_sf"/>
</dbReference>
<organism evidence="2 3">
    <name type="scientific">Alteribacter lacisalsi</name>
    <dbReference type="NCBI Taxonomy" id="2045244"/>
    <lineage>
        <taxon>Bacteria</taxon>
        <taxon>Bacillati</taxon>
        <taxon>Bacillota</taxon>
        <taxon>Bacilli</taxon>
        <taxon>Bacillales</taxon>
        <taxon>Bacillaceae</taxon>
        <taxon>Alteribacter</taxon>
    </lineage>
</organism>
<dbReference type="InterPro" id="IPR012544">
    <property type="entry name" value="PHb"/>
</dbReference>
<dbReference type="Gene3D" id="2.30.29.50">
    <property type="entry name" value="Bacterial Pleckstrin homology domain"/>
    <property type="match status" value="1"/>
</dbReference>
<proteinExistence type="predicted"/>
<evidence type="ECO:0000313" key="3">
    <source>
        <dbReference type="Proteomes" id="UP000248066"/>
    </source>
</evidence>
<dbReference type="EMBL" id="PDOF01000002">
    <property type="protein sequence ID" value="PYZ96523.1"/>
    <property type="molecule type" value="Genomic_DNA"/>
</dbReference>